<dbReference type="EMBL" id="JNUP01000047">
    <property type="protein sequence ID" value="KGE72849.1"/>
    <property type="molecule type" value="Genomic_DNA"/>
</dbReference>
<feature type="region of interest" description="Disordered" evidence="1">
    <location>
        <begin position="24"/>
        <end position="51"/>
    </location>
</feature>
<sequence>MVIILVLGMLSLVSSCMTLPKTGRATVLDSPNSPDSPGQTPPPPEQAQDSTQDGIAAMNAGRQDPLVWILEKPGVRLTILGSVHLAHPGMFPLPDYILEAFDSADRLVVEVDLSRLTPGYTQKITMEAITLPKGTSLLELIPEQTSDRLIEVLTDYPLPPGFAESLQPWALEQLLITMTAAREGIHTEQGIDAYFIQRAISQDKSIHELETLEEQLGYFQLIPRESHIASLDHTLESLEEIPGDIHALLQAWKAGDLHAIEALIWEDWDPDRADDVINQILLTDRNHRWVDRIEAMIHPGGTEPSPQNAARGENLFVVVGFGHLVGEESLVELLVDRGFTVRSTF</sequence>
<dbReference type="RefSeq" id="WP_037546676.1">
    <property type="nucleotide sequence ID" value="NZ_JNUP01000047.1"/>
</dbReference>
<dbReference type="CDD" id="cd14789">
    <property type="entry name" value="Tiki"/>
    <property type="match status" value="1"/>
</dbReference>
<reference evidence="2 3" key="1">
    <citation type="submission" date="2014-05" db="EMBL/GenBank/DDBJ databases">
        <title>De novo Genome Sequence of Spirocheata sp.</title>
        <authorList>
            <person name="Shivani Y."/>
            <person name="Subhash Y."/>
            <person name="Tushar L."/>
            <person name="Sasikala C."/>
            <person name="Ramana C.V."/>
        </authorList>
    </citation>
    <scope>NUCLEOTIDE SEQUENCE [LARGE SCALE GENOMIC DNA]</scope>
    <source>
        <strain evidence="2 3">JC230</strain>
    </source>
</reference>
<name>A0A098QYY4_9SPIO</name>
<evidence type="ECO:0000313" key="3">
    <source>
        <dbReference type="Proteomes" id="UP000029692"/>
    </source>
</evidence>
<dbReference type="Pfam" id="PF01963">
    <property type="entry name" value="TraB_PrgY_gumN"/>
    <property type="match status" value="1"/>
</dbReference>
<accession>A0A098QYY4</accession>
<evidence type="ECO:0000256" key="1">
    <source>
        <dbReference type="SAM" id="MobiDB-lite"/>
    </source>
</evidence>
<evidence type="ECO:0000313" key="2">
    <source>
        <dbReference type="EMBL" id="KGE72849.1"/>
    </source>
</evidence>
<dbReference type="eggNOG" id="COG3735">
    <property type="taxonomic scope" value="Bacteria"/>
</dbReference>
<proteinExistence type="predicted"/>
<protein>
    <recommendedName>
        <fullName evidence="4">Polysaccharide biosynthesis protein GumN</fullName>
    </recommendedName>
</protein>
<keyword evidence="3" id="KW-1185">Reference proteome</keyword>
<dbReference type="InterPro" id="IPR002816">
    <property type="entry name" value="TraB/PrgY/GumN_fam"/>
</dbReference>
<dbReference type="AlphaFoldDB" id="A0A098QYY4"/>
<dbReference type="Proteomes" id="UP000029692">
    <property type="component" value="Unassembled WGS sequence"/>
</dbReference>
<dbReference type="PANTHER" id="PTHR40590:SF1">
    <property type="entry name" value="CYTOPLASMIC PROTEIN"/>
    <property type="match status" value="1"/>
</dbReference>
<gene>
    <name evidence="2" type="ORF">DC28_05640</name>
</gene>
<dbReference type="STRING" id="1480694.DC28_05640"/>
<organism evidence="2 3">
    <name type="scientific">Spirochaeta lutea</name>
    <dbReference type="NCBI Taxonomy" id="1480694"/>
    <lineage>
        <taxon>Bacteria</taxon>
        <taxon>Pseudomonadati</taxon>
        <taxon>Spirochaetota</taxon>
        <taxon>Spirochaetia</taxon>
        <taxon>Spirochaetales</taxon>
        <taxon>Spirochaetaceae</taxon>
        <taxon>Spirochaeta</taxon>
    </lineage>
</organism>
<comment type="caution">
    <text evidence="2">The sequence shown here is derived from an EMBL/GenBank/DDBJ whole genome shotgun (WGS) entry which is preliminary data.</text>
</comment>
<dbReference type="InterPro" id="IPR047111">
    <property type="entry name" value="YbaP-like"/>
</dbReference>
<dbReference type="PANTHER" id="PTHR40590">
    <property type="entry name" value="CYTOPLASMIC PROTEIN-RELATED"/>
    <property type="match status" value="1"/>
</dbReference>
<evidence type="ECO:0008006" key="4">
    <source>
        <dbReference type="Google" id="ProtNLM"/>
    </source>
</evidence>